<reference evidence="3" key="1">
    <citation type="submission" date="2023-06" db="EMBL/GenBank/DDBJ databases">
        <title>Conoideocrella luteorostrata (Hypocreales: Clavicipitaceae), a potential biocontrol fungus for elongate hemlock scale in United States Christmas tree production areas.</title>
        <authorList>
            <person name="Barrett H."/>
            <person name="Lovett B."/>
            <person name="Macias A.M."/>
            <person name="Stajich J.E."/>
            <person name="Kasson M.T."/>
        </authorList>
    </citation>
    <scope>NUCLEOTIDE SEQUENCE</scope>
    <source>
        <strain evidence="3">ARSEF 14590</strain>
    </source>
</reference>
<accession>A0AAJ0FYS0</accession>
<evidence type="ECO:0000313" key="4">
    <source>
        <dbReference type="Proteomes" id="UP001251528"/>
    </source>
</evidence>
<dbReference type="Pfam" id="PF24800">
    <property type="entry name" value="DUF7702"/>
    <property type="match status" value="1"/>
</dbReference>
<organism evidence="3 4">
    <name type="scientific">Conoideocrella luteorostrata</name>
    <dbReference type="NCBI Taxonomy" id="1105319"/>
    <lineage>
        <taxon>Eukaryota</taxon>
        <taxon>Fungi</taxon>
        <taxon>Dikarya</taxon>
        <taxon>Ascomycota</taxon>
        <taxon>Pezizomycotina</taxon>
        <taxon>Sordariomycetes</taxon>
        <taxon>Hypocreomycetidae</taxon>
        <taxon>Hypocreales</taxon>
        <taxon>Clavicipitaceae</taxon>
        <taxon>Conoideocrella</taxon>
    </lineage>
</organism>
<dbReference type="Proteomes" id="UP001251528">
    <property type="component" value="Unassembled WGS sequence"/>
</dbReference>
<evidence type="ECO:0000259" key="2">
    <source>
        <dbReference type="Pfam" id="PF24800"/>
    </source>
</evidence>
<gene>
    <name evidence="3" type="ORF">QQS21_005849</name>
</gene>
<feature type="transmembrane region" description="Helical" evidence="1">
    <location>
        <begin position="38"/>
        <end position="59"/>
    </location>
</feature>
<comment type="caution">
    <text evidence="3">The sequence shown here is derived from an EMBL/GenBank/DDBJ whole genome shotgun (WGS) entry which is preliminary data.</text>
</comment>
<feature type="transmembrane region" description="Helical" evidence="1">
    <location>
        <begin position="185"/>
        <end position="205"/>
    </location>
</feature>
<dbReference type="InterPro" id="IPR056119">
    <property type="entry name" value="DUF7702"/>
</dbReference>
<sequence length="271" mass="29288">MLNPHTSLGIAQTVFYLPMVPLAIWLMIRNGKIRPRMAWWPLIPFTMMRLAGGPVIIALESMKNADGSFETGLLIAAIILLNVGVIPLIVADLGLTRVILLDNFGDGPFTHRINVALRLTFVGAVGLLGAGGGIGSQDDAGPRHTGHLLTLIGYIVFAVELMVLTLMQIYYYTRKANLLHSGHQVLRGALLASPFIAVRTVYGIIEAAHSQDVATIWNPVYGSPETSSIVLFVFMALVVEYVALIIYLWSGFAIPPERGLPAAGDMETAGK</sequence>
<feature type="transmembrane region" description="Helical" evidence="1">
    <location>
        <begin position="229"/>
        <end position="249"/>
    </location>
</feature>
<dbReference type="PANTHER" id="PTHR42109">
    <property type="entry name" value="UNPLACED GENOMIC SCAFFOLD UM_SCAF_CONTIG_1.265, WHOLE GENOME SHOTGUN SEQUENCE"/>
    <property type="match status" value="1"/>
</dbReference>
<proteinExistence type="predicted"/>
<dbReference type="PANTHER" id="PTHR42109:SF2">
    <property type="entry name" value="INTEGRAL MEMBRANE PROTEIN"/>
    <property type="match status" value="1"/>
</dbReference>
<feature type="transmembrane region" description="Helical" evidence="1">
    <location>
        <begin position="148"/>
        <end position="173"/>
    </location>
</feature>
<dbReference type="AlphaFoldDB" id="A0AAJ0FYS0"/>
<feature type="transmembrane region" description="Helical" evidence="1">
    <location>
        <begin position="115"/>
        <end position="136"/>
    </location>
</feature>
<keyword evidence="1" id="KW-0812">Transmembrane</keyword>
<keyword evidence="1" id="KW-1133">Transmembrane helix</keyword>
<keyword evidence="4" id="KW-1185">Reference proteome</keyword>
<feature type="domain" description="DUF7702" evidence="2">
    <location>
        <begin position="4"/>
        <end position="253"/>
    </location>
</feature>
<evidence type="ECO:0000313" key="3">
    <source>
        <dbReference type="EMBL" id="KAK2598012.1"/>
    </source>
</evidence>
<dbReference type="EMBL" id="JASWJB010000102">
    <property type="protein sequence ID" value="KAK2598012.1"/>
    <property type="molecule type" value="Genomic_DNA"/>
</dbReference>
<feature type="transmembrane region" description="Helical" evidence="1">
    <location>
        <begin position="6"/>
        <end position="26"/>
    </location>
</feature>
<keyword evidence="1" id="KW-0472">Membrane</keyword>
<name>A0AAJ0FYS0_9HYPO</name>
<feature type="transmembrane region" description="Helical" evidence="1">
    <location>
        <begin position="71"/>
        <end position="95"/>
    </location>
</feature>
<protein>
    <recommendedName>
        <fullName evidence="2">DUF7702 domain-containing protein</fullName>
    </recommendedName>
</protein>
<evidence type="ECO:0000256" key="1">
    <source>
        <dbReference type="SAM" id="Phobius"/>
    </source>
</evidence>